<organism evidence="2 4">
    <name type="scientific">Dracunculus medinensis</name>
    <name type="common">Guinea worm</name>
    <dbReference type="NCBI Taxonomy" id="318479"/>
    <lineage>
        <taxon>Eukaryota</taxon>
        <taxon>Metazoa</taxon>
        <taxon>Ecdysozoa</taxon>
        <taxon>Nematoda</taxon>
        <taxon>Chromadorea</taxon>
        <taxon>Rhabditida</taxon>
        <taxon>Spirurina</taxon>
        <taxon>Dracunculoidea</taxon>
        <taxon>Dracunculidae</taxon>
        <taxon>Dracunculus</taxon>
    </lineage>
</organism>
<keyword evidence="3" id="KW-1185">Reference proteome</keyword>
<evidence type="ECO:0000313" key="1">
    <source>
        <dbReference type="EMBL" id="VDN52677.1"/>
    </source>
</evidence>
<reference evidence="1 3" key="2">
    <citation type="submission" date="2018-11" db="EMBL/GenBank/DDBJ databases">
        <authorList>
            <consortium name="Pathogen Informatics"/>
        </authorList>
    </citation>
    <scope>NUCLEOTIDE SEQUENCE [LARGE SCALE GENOMIC DNA]</scope>
</reference>
<protein>
    <submittedName>
        <fullName evidence="4">DUF1501 domain-containing protein</fullName>
    </submittedName>
</protein>
<sequence>YQYFQSLSAPQDHISKRNNAELVNHILKNLGGLDRLGDVGRR</sequence>
<reference evidence="4" key="1">
    <citation type="submission" date="2017-02" db="UniProtKB">
        <authorList>
            <consortium name="WormBaseParasite"/>
        </authorList>
    </citation>
    <scope>IDENTIFICATION</scope>
</reference>
<name>A0A0N4ULS1_DRAME</name>
<gene>
    <name evidence="1" type="ORF">DME_LOCUS2650</name>
</gene>
<accession>A0A0N4ULS1</accession>
<dbReference type="AlphaFoldDB" id="A0A0N4ULS1"/>
<dbReference type="Proteomes" id="UP000274756">
    <property type="component" value="Unassembled WGS sequence"/>
</dbReference>
<evidence type="ECO:0000313" key="3">
    <source>
        <dbReference type="Proteomes" id="UP000274756"/>
    </source>
</evidence>
<dbReference type="EMBL" id="UYYG01000072">
    <property type="protein sequence ID" value="VDN52677.1"/>
    <property type="molecule type" value="Genomic_DNA"/>
</dbReference>
<dbReference type="Proteomes" id="UP000038040">
    <property type="component" value="Unplaced"/>
</dbReference>
<evidence type="ECO:0000313" key="4">
    <source>
        <dbReference type="WBParaSite" id="DME_0000875901-mRNA-1"/>
    </source>
</evidence>
<dbReference type="WBParaSite" id="DME_0000875901-mRNA-1">
    <property type="protein sequence ID" value="DME_0000875901-mRNA-1"/>
    <property type="gene ID" value="DME_0000875901"/>
</dbReference>
<proteinExistence type="predicted"/>
<evidence type="ECO:0000313" key="2">
    <source>
        <dbReference type="Proteomes" id="UP000038040"/>
    </source>
</evidence>